<name>A0AAW3FIF8_9BACT</name>
<reference evidence="2 3" key="1">
    <citation type="submission" date="2014-07" db="EMBL/GenBank/DDBJ databases">
        <authorList>
            <person name="McCorrison J."/>
            <person name="Sanka R."/>
            <person name="Torralba M."/>
            <person name="Gillis M."/>
            <person name="Haft D.H."/>
            <person name="Methe B."/>
            <person name="Sutton G."/>
            <person name="Nelson K.E."/>
        </authorList>
    </citation>
    <scope>NUCLEOTIDE SEQUENCE [LARGE SCALE GENOMIC DNA]</scope>
    <source>
        <strain evidence="2 3">DNF00424</strain>
    </source>
</reference>
<dbReference type="Gene3D" id="2.60.120.10">
    <property type="entry name" value="Jelly Rolls"/>
    <property type="match status" value="1"/>
</dbReference>
<dbReference type="RefSeq" id="WP_036867970.1">
    <property type="nucleotide sequence ID" value="NZ_JRNJ01000004.1"/>
</dbReference>
<organism evidence="2 3">
    <name type="scientific">Prevotella histicola JCM 15637 = DNF00424</name>
    <dbReference type="NCBI Taxonomy" id="1236504"/>
    <lineage>
        <taxon>Bacteria</taxon>
        <taxon>Pseudomonadati</taxon>
        <taxon>Bacteroidota</taxon>
        <taxon>Bacteroidia</taxon>
        <taxon>Bacteroidales</taxon>
        <taxon>Prevotellaceae</taxon>
        <taxon>Prevotella</taxon>
    </lineage>
</organism>
<protein>
    <submittedName>
        <fullName evidence="2">WxcM domain-containing protein</fullName>
    </submittedName>
</protein>
<proteinExistence type="predicted"/>
<sequence>MEKSNTSLGQIISLPKVVDPRGNLTVAENMKEIPFHISRVYWTYDVPSGSFRGGHAHKHCREVIVAVSGSFTITLDNGREKKSYTLNRPYQGLLVDTDIWRTLDDFSSGSVCLVLAEDLFDEDDYIRNYKDFIDYLKQKQL</sequence>
<dbReference type="AlphaFoldDB" id="A0AAW3FIF8"/>
<dbReference type="InterPro" id="IPR011051">
    <property type="entry name" value="RmlC_Cupin_sf"/>
</dbReference>
<gene>
    <name evidence="2" type="ORF">HMPREF2132_00580</name>
</gene>
<dbReference type="InterPro" id="IPR014710">
    <property type="entry name" value="RmlC-like_jellyroll"/>
</dbReference>
<comment type="caution">
    <text evidence="2">The sequence shown here is derived from an EMBL/GenBank/DDBJ whole genome shotgun (WGS) entry which is preliminary data.</text>
</comment>
<feature type="domain" description="Sugar 3,4-ketoisomerase QdtA cupin" evidence="1">
    <location>
        <begin position="10"/>
        <end position="136"/>
    </location>
</feature>
<evidence type="ECO:0000313" key="2">
    <source>
        <dbReference type="EMBL" id="KGF30934.1"/>
    </source>
</evidence>
<evidence type="ECO:0000313" key="3">
    <source>
        <dbReference type="Proteomes" id="UP000029533"/>
    </source>
</evidence>
<accession>A0AAW3FIF8</accession>
<dbReference type="SUPFAM" id="SSF51182">
    <property type="entry name" value="RmlC-like cupins"/>
    <property type="match status" value="1"/>
</dbReference>
<dbReference type="CDD" id="cd20292">
    <property type="entry name" value="cupin_QdtA-like"/>
    <property type="match status" value="1"/>
</dbReference>
<dbReference type="EMBL" id="JRNJ01000004">
    <property type="protein sequence ID" value="KGF30934.1"/>
    <property type="molecule type" value="Genomic_DNA"/>
</dbReference>
<dbReference type="Proteomes" id="UP000029533">
    <property type="component" value="Unassembled WGS sequence"/>
</dbReference>
<dbReference type="InterPro" id="IPR008894">
    <property type="entry name" value="QdtA_cupin_dom"/>
</dbReference>
<dbReference type="Pfam" id="PF05523">
    <property type="entry name" value="FdtA"/>
    <property type="match status" value="1"/>
</dbReference>
<evidence type="ECO:0000259" key="1">
    <source>
        <dbReference type="Pfam" id="PF05523"/>
    </source>
</evidence>